<accession>A0ABQ2A359</accession>
<name>A0ABQ2A359_9BACT</name>
<evidence type="ECO:0000259" key="2">
    <source>
        <dbReference type="Pfam" id="PF14344"/>
    </source>
</evidence>
<dbReference type="InterPro" id="IPR025510">
    <property type="entry name" value="DUF4397"/>
</dbReference>
<dbReference type="Pfam" id="PF14344">
    <property type="entry name" value="DUF4397"/>
    <property type="match status" value="1"/>
</dbReference>
<protein>
    <recommendedName>
        <fullName evidence="2">DUF4397 domain-containing protein</fullName>
    </recommendedName>
</protein>
<reference evidence="4" key="1">
    <citation type="journal article" date="2019" name="Int. J. Syst. Evol. Microbiol.">
        <title>The Global Catalogue of Microorganisms (GCM) 10K type strain sequencing project: providing services to taxonomists for standard genome sequencing and annotation.</title>
        <authorList>
            <consortium name="The Broad Institute Genomics Platform"/>
            <consortium name="The Broad Institute Genome Sequencing Center for Infectious Disease"/>
            <person name="Wu L."/>
            <person name="Ma J."/>
        </authorList>
    </citation>
    <scope>NUCLEOTIDE SEQUENCE [LARGE SCALE GENOMIC DNA]</scope>
    <source>
        <strain evidence="4">CGMCC 1.14966</strain>
    </source>
</reference>
<sequence length="274" mass="28475">MKFSFVSLVTKLTLATSVAGALVGCDDPTYPAPSPIETASTAQASYQIVNASPGGNDAQLLSIDNSAPTSAFASIPYLGIATYASLPAGLRLLRFSVTGNLNSQQVAVRPTFNTNTNTTVFLTDSPTRAASGTDPGGVRTIVLADNLAAPTVATRAKVRFVNLSSSGTYGIFNATTVPTATSLFSAVPTRRFRDITFTTQAVAPSTTPTVTNFANFTEVPAGPYTLDVRSVATTPLAGTQQVVTLVAGKIYTLYTRGIAGNTNTPLRISVVTHN</sequence>
<feature type="domain" description="DUF4397" evidence="2">
    <location>
        <begin position="47"/>
        <end position="165"/>
    </location>
</feature>
<keyword evidence="1" id="KW-0732">Signal</keyword>
<dbReference type="EMBL" id="BMGY01000011">
    <property type="protein sequence ID" value="GGH84124.1"/>
    <property type="molecule type" value="Genomic_DNA"/>
</dbReference>
<evidence type="ECO:0000256" key="1">
    <source>
        <dbReference type="SAM" id="SignalP"/>
    </source>
</evidence>
<evidence type="ECO:0000313" key="4">
    <source>
        <dbReference type="Proteomes" id="UP000637774"/>
    </source>
</evidence>
<organism evidence="3 4">
    <name type="scientific">Hymenobacter frigidus</name>
    <dbReference type="NCBI Taxonomy" id="1524095"/>
    <lineage>
        <taxon>Bacteria</taxon>
        <taxon>Pseudomonadati</taxon>
        <taxon>Bacteroidota</taxon>
        <taxon>Cytophagia</taxon>
        <taxon>Cytophagales</taxon>
        <taxon>Hymenobacteraceae</taxon>
        <taxon>Hymenobacter</taxon>
    </lineage>
</organism>
<dbReference type="RefSeq" id="WP_188561468.1">
    <property type="nucleotide sequence ID" value="NZ_BMGY01000011.1"/>
</dbReference>
<dbReference type="Proteomes" id="UP000637774">
    <property type="component" value="Unassembled WGS sequence"/>
</dbReference>
<dbReference type="PROSITE" id="PS51257">
    <property type="entry name" value="PROKAR_LIPOPROTEIN"/>
    <property type="match status" value="1"/>
</dbReference>
<feature type="chain" id="PRO_5046731724" description="DUF4397 domain-containing protein" evidence="1">
    <location>
        <begin position="22"/>
        <end position="274"/>
    </location>
</feature>
<comment type="caution">
    <text evidence="3">The sequence shown here is derived from an EMBL/GenBank/DDBJ whole genome shotgun (WGS) entry which is preliminary data.</text>
</comment>
<feature type="signal peptide" evidence="1">
    <location>
        <begin position="1"/>
        <end position="21"/>
    </location>
</feature>
<gene>
    <name evidence="3" type="ORF">GCM10011495_15310</name>
</gene>
<keyword evidence="4" id="KW-1185">Reference proteome</keyword>
<proteinExistence type="predicted"/>
<evidence type="ECO:0000313" key="3">
    <source>
        <dbReference type="EMBL" id="GGH84124.1"/>
    </source>
</evidence>